<comment type="caution">
    <text evidence="1">The sequence shown here is derived from an EMBL/GenBank/DDBJ whole genome shotgun (WGS) entry which is preliminary data.</text>
</comment>
<dbReference type="EMBL" id="NAJQ01002194">
    <property type="protein sequence ID" value="TKA47374.1"/>
    <property type="molecule type" value="Genomic_DNA"/>
</dbReference>
<feature type="non-terminal residue" evidence="1">
    <location>
        <position position="140"/>
    </location>
</feature>
<dbReference type="AlphaFoldDB" id="A0A4U0VED1"/>
<protein>
    <recommendedName>
        <fullName evidence="3">F-box domain-containing protein</fullName>
    </recommendedName>
</protein>
<dbReference type="Proteomes" id="UP000309340">
    <property type="component" value="Unassembled WGS sequence"/>
</dbReference>
<dbReference type="OrthoDB" id="3800738at2759"/>
<sequence length="140" mass="15457">MSRADFFLSQLRGHGRITQDEYVANTQFCSLITIYAPANGLQDTAISTVFNTVELIELVLQHLSPAEQLHAQQVCKGFGKVIAASPGIQANTFTRSILNSTPSLPPYTIPGLVISHAQVRGAAGVSATFRFYYNWTYYRK</sequence>
<evidence type="ECO:0008006" key="3">
    <source>
        <dbReference type="Google" id="ProtNLM"/>
    </source>
</evidence>
<proteinExistence type="predicted"/>
<organism evidence="1 2">
    <name type="scientific">Friedmanniomyces simplex</name>
    <dbReference type="NCBI Taxonomy" id="329884"/>
    <lineage>
        <taxon>Eukaryota</taxon>
        <taxon>Fungi</taxon>
        <taxon>Dikarya</taxon>
        <taxon>Ascomycota</taxon>
        <taxon>Pezizomycotina</taxon>
        <taxon>Dothideomycetes</taxon>
        <taxon>Dothideomycetidae</taxon>
        <taxon>Mycosphaerellales</taxon>
        <taxon>Teratosphaeriaceae</taxon>
        <taxon>Friedmanniomyces</taxon>
    </lineage>
</organism>
<gene>
    <name evidence="1" type="ORF">B0A55_13657</name>
</gene>
<name>A0A4U0VED1_9PEZI</name>
<dbReference type="SUPFAM" id="SSF81383">
    <property type="entry name" value="F-box domain"/>
    <property type="match status" value="1"/>
</dbReference>
<dbReference type="InterPro" id="IPR036047">
    <property type="entry name" value="F-box-like_dom_sf"/>
</dbReference>
<dbReference type="CDD" id="cd09917">
    <property type="entry name" value="F-box_SF"/>
    <property type="match status" value="1"/>
</dbReference>
<evidence type="ECO:0000313" key="2">
    <source>
        <dbReference type="Proteomes" id="UP000309340"/>
    </source>
</evidence>
<accession>A0A4U0VED1</accession>
<evidence type="ECO:0000313" key="1">
    <source>
        <dbReference type="EMBL" id="TKA47374.1"/>
    </source>
</evidence>
<keyword evidence="2" id="KW-1185">Reference proteome</keyword>
<reference evidence="1 2" key="1">
    <citation type="submission" date="2017-03" db="EMBL/GenBank/DDBJ databases">
        <title>Genomes of endolithic fungi from Antarctica.</title>
        <authorList>
            <person name="Coleine C."/>
            <person name="Masonjones S."/>
            <person name="Stajich J.E."/>
        </authorList>
    </citation>
    <scope>NUCLEOTIDE SEQUENCE [LARGE SCALE GENOMIC DNA]</scope>
    <source>
        <strain evidence="1 2">CCFEE 5184</strain>
    </source>
</reference>